<keyword evidence="3" id="KW-1185">Reference proteome</keyword>
<protein>
    <submittedName>
        <fullName evidence="2">Uncharacterized protein</fullName>
    </submittedName>
</protein>
<comment type="caution">
    <text evidence="2">The sequence shown here is derived from an EMBL/GenBank/DDBJ whole genome shotgun (WGS) entry which is preliminary data.</text>
</comment>
<gene>
    <name evidence="2" type="ORF">CFIO01_11140</name>
</gene>
<sequence length="105" mass="11077">MSPDPSDSISKKKNHPIDAIVVCQAAATEHRRNDVGARGGLRLLLRNMMNHRTPPNVPALFPDSVFGFGDAAIAAAAAAAASSSYYGHTPTTRHSHSADPLMDGE</sequence>
<reference evidence="2 3" key="1">
    <citation type="submission" date="2014-02" db="EMBL/GenBank/DDBJ databases">
        <title>The genome sequence of Colletotrichum fioriniae PJ7.</title>
        <authorList>
            <person name="Baroncelli R."/>
            <person name="Thon M.R."/>
        </authorList>
    </citation>
    <scope>NUCLEOTIDE SEQUENCE [LARGE SCALE GENOMIC DNA]</scope>
    <source>
        <strain evidence="2 3">PJ7</strain>
    </source>
</reference>
<feature type="region of interest" description="Disordered" evidence="1">
    <location>
        <begin position="84"/>
        <end position="105"/>
    </location>
</feature>
<accession>A0A010RIP6</accession>
<dbReference type="HOGENOM" id="CLU_2236382_0_0_1"/>
<evidence type="ECO:0000256" key="1">
    <source>
        <dbReference type="SAM" id="MobiDB-lite"/>
    </source>
</evidence>
<proteinExistence type="predicted"/>
<name>A0A010RIP6_9PEZI</name>
<dbReference type="EMBL" id="JARH01000457">
    <property type="protein sequence ID" value="EXF80251.1"/>
    <property type="molecule type" value="Genomic_DNA"/>
</dbReference>
<organism evidence="2 3">
    <name type="scientific">Colletotrichum fioriniae PJ7</name>
    <dbReference type="NCBI Taxonomy" id="1445577"/>
    <lineage>
        <taxon>Eukaryota</taxon>
        <taxon>Fungi</taxon>
        <taxon>Dikarya</taxon>
        <taxon>Ascomycota</taxon>
        <taxon>Pezizomycotina</taxon>
        <taxon>Sordariomycetes</taxon>
        <taxon>Hypocreomycetidae</taxon>
        <taxon>Glomerellales</taxon>
        <taxon>Glomerellaceae</taxon>
        <taxon>Colletotrichum</taxon>
        <taxon>Colletotrichum acutatum species complex</taxon>
    </lineage>
</organism>
<dbReference type="AlphaFoldDB" id="A0A010RIP6"/>
<evidence type="ECO:0000313" key="2">
    <source>
        <dbReference type="EMBL" id="EXF80251.1"/>
    </source>
</evidence>
<dbReference type="KEGG" id="cfj:CFIO01_11140"/>
<evidence type="ECO:0000313" key="3">
    <source>
        <dbReference type="Proteomes" id="UP000020467"/>
    </source>
</evidence>
<dbReference type="Proteomes" id="UP000020467">
    <property type="component" value="Unassembled WGS sequence"/>
</dbReference>